<protein>
    <submittedName>
        <fullName evidence="15">Cytochrome b561</fullName>
    </submittedName>
</protein>
<feature type="transmembrane region" description="Helical" evidence="13">
    <location>
        <begin position="153"/>
        <end position="175"/>
    </location>
</feature>
<evidence type="ECO:0000256" key="7">
    <source>
        <dbReference type="ARBA" id="ARBA00022723"/>
    </source>
</evidence>
<evidence type="ECO:0000256" key="1">
    <source>
        <dbReference type="ARBA" id="ARBA00001970"/>
    </source>
</evidence>
<keyword evidence="8" id="KW-0249">Electron transport</keyword>
<dbReference type="RefSeq" id="WP_092707680.1">
    <property type="nucleotide sequence ID" value="NZ_FMAG01000001.1"/>
</dbReference>
<feature type="transmembrane region" description="Helical" evidence="13">
    <location>
        <begin position="57"/>
        <end position="75"/>
    </location>
</feature>
<comment type="cofactor">
    <cofactor evidence="1">
        <name>heme b</name>
        <dbReference type="ChEBI" id="CHEBI:60344"/>
    </cofactor>
</comment>
<dbReference type="SUPFAM" id="SSF81342">
    <property type="entry name" value="Transmembrane di-heme cytochromes"/>
    <property type="match status" value="1"/>
</dbReference>
<dbReference type="Pfam" id="PF01292">
    <property type="entry name" value="Ni_hydr_CYTB"/>
    <property type="match status" value="1"/>
</dbReference>
<dbReference type="Gene3D" id="1.20.950.20">
    <property type="entry name" value="Transmembrane di-heme cytochromes, Chain C"/>
    <property type="match status" value="1"/>
</dbReference>
<dbReference type="InterPro" id="IPR052168">
    <property type="entry name" value="Cytochrome_b561_oxidase"/>
</dbReference>
<evidence type="ECO:0000313" key="15">
    <source>
        <dbReference type="EMBL" id="SCB14076.1"/>
    </source>
</evidence>
<proteinExistence type="inferred from homology"/>
<dbReference type="STRING" id="410764.GA0061103_2071"/>
<keyword evidence="3" id="KW-0813">Transport</keyword>
<evidence type="ECO:0000256" key="10">
    <source>
        <dbReference type="ARBA" id="ARBA00023004"/>
    </source>
</evidence>
<feature type="transmembrane region" description="Helical" evidence="13">
    <location>
        <begin position="95"/>
        <end position="115"/>
    </location>
</feature>
<dbReference type="PANTHER" id="PTHR30529:SF1">
    <property type="entry name" value="CYTOCHROME B561 HOMOLOG 2"/>
    <property type="match status" value="1"/>
</dbReference>
<keyword evidence="10" id="KW-0408">Iron</keyword>
<dbReference type="InterPro" id="IPR011577">
    <property type="entry name" value="Cyt_b561_bac/Ni-Hgenase"/>
</dbReference>
<keyword evidence="4" id="KW-1003">Cell membrane</keyword>
<dbReference type="AlphaFoldDB" id="A0A1C3UEW6"/>
<keyword evidence="6 13" id="KW-0812">Transmembrane</keyword>
<comment type="subcellular location">
    <subcellularLocation>
        <location evidence="2">Cell membrane</location>
        <topology evidence="2">Multi-pass membrane protein</topology>
    </subcellularLocation>
</comment>
<dbReference type="GO" id="GO:0009055">
    <property type="term" value="F:electron transfer activity"/>
    <property type="evidence" value="ECO:0007669"/>
    <property type="project" value="InterPro"/>
</dbReference>
<evidence type="ECO:0000256" key="11">
    <source>
        <dbReference type="ARBA" id="ARBA00023136"/>
    </source>
</evidence>
<keyword evidence="7" id="KW-0479">Metal-binding</keyword>
<organism evidence="15 16">
    <name type="scientific">Rhizobium multihospitium</name>
    <dbReference type="NCBI Taxonomy" id="410764"/>
    <lineage>
        <taxon>Bacteria</taxon>
        <taxon>Pseudomonadati</taxon>
        <taxon>Pseudomonadota</taxon>
        <taxon>Alphaproteobacteria</taxon>
        <taxon>Hyphomicrobiales</taxon>
        <taxon>Rhizobiaceae</taxon>
        <taxon>Rhizobium/Agrobacterium group</taxon>
        <taxon>Rhizobium</taxon>
    </lineage>
</organism>
<accession>A0A1C3UEW6</accession>
<dbReference type="GO" id="GO:0005886">
    <property type="term" value="C:plasma membrane"/>
    <property type="evidence" value="ECO:0007669"/>
    <property type="project" value="UniProtKB-SubCell"/>
</dbReference>
<evidence type="ECO:0000256" key="9">
    <source>
        <dbReference type="ARBA" id="ARBA00022989"/>
    </source>
</evidence>
<dbReference type="Proteomes" id="UP000199101">
    <property type="component" value="Unassembled WGS sequence"/>
</dbReference>
<dbReference type="OrthoDB" id="1247465at2"/>
<gene>
    <name evidence="15" type="ORF">GA0061103_2071</name>
</gene>
<feature type="transmembrane region" description="Helical" evidence="13">
    <location>
        <begin position="22"/>
        <end position="45"/>
    </location>
</feature>
<evidence type="ECO:0000259" key="14">
    <source>
        <dbReference type="Pfam" id="PF01292"/>
    </source>
</evidence>
<evidence type="ECO:0000256" key="8">
    <source>
        <dbReference type="ARBA" id="ARBA00022982"/>
    </source>
</evidence>
<dbReference type="GO" id="GO:0022904">
    <property type="term" value="P:respiratory electron transport chain"/>
    <property type="evidence" value="ECO:0007669"/>
    <property type="project" value="InterPro"/>
</dbReference>
<keyword evidence="5" id="KW-0349">Heme</keyword>
<dbReference type="GO" id="GO:0046872">
    <property type="term" value="F:metal ion binding"/>
    <property type="evidence" value="ECO:0007669"/>
    <property type="project" value="UniProtKB-KW"/>
</dbReference>
<evidence type="ECO:0000256" key="2">
    <source>
        <dbReference type="ARBA" id="ARBA00004651"/>
    </source>
</evidence>
<dbReference type="InterPro" id="IPR016174">
    <property type="entry name" value="Di-haem_cyt_TM"/>
</dbReference>
<keyword evidence="9 13" id="KW-1133">Transmembrane helix</keyword>
<name>A0A1C3UEW6_9HYPH</name>
<feature type="domain" description="Cytochrome b561 bacterial/Ni-hydrogenase" evidence="14">
    <location>
        <begin position="15"/>
        <end position="185"/>
    </location>
</feature>
<evidence type="ECO:0000313" key="16">
    <source>
        <dbReference type="Proteomes" id="UP000199101"/>
    </source>
</evidence>
<sequence>MSDTTAITADPPTTRYRSSQRLLHWLMAIVIISALVIGLYCSYLTPGLPLRRALLDVHKSLGMTALFLIAIRLPLRLSLGEPAYQRPLGIFNHLAARGAHILLYALMILMPLAGYTTSAAGGHDLPWFGLFQWPNLLPLDKGVERAAAEIHGYGAYCLYAIVSLHILAAFWHHFVRKDEVLKRMLF</sequence>
<evidence type="ECO:0000256" key="12">
    <source>
        <dbReference type="ARBA" id="ARBA00037975"/>
    </source>
</evidence>
<evidence type="ECO:0000256" key="6">
    <source>
        <dbReference type="ARBA" id="ARBA00022692"/>
    </source>
</evidence>
<reference evidence="16" key="1">
    <citation type="submission" date="2016-08" db="EMBL/GenBank/DDBJ databases">
        <authorList>
            <person name="Varghese N."/>
            <person name="Submissions Spin"/>
        </authorList>
    </citation>
    <scope>NUCLEOTIDE SEQUENCE [LARGE SCALE GENOMIC DNA]</scope>
    <source>
        <strain evidence="16">HAMBI 2975</strain>
    </source>
</reference>
<evidence type="ECO:0000256" key="5">
    <source>
        <dbReference type="ARBA" id="ARBA00022617"/>
    </source>
</evidence>
<evidence type="ECO:0000256" key="3">
    <source>
        <dbReference type="ARBA" id="ARBA00022448"/>
    </source>
</evidence>
<comment type="similarity">
    <text evidence="12">Belongs to the cytochrome b561 family.</text>
</comment>
<dbReference type="PANTHER" id="PTHR30529">
    <property type="entry name" value="CYTOCHROME B561"/>
    <property type="match status" value="1"/>
</dbReference>
<dbReference type="GO" id="GO:0020037">
    <property type="term" value="F:heme binding"/>
    <property type="evidence" value="ECO:0007669"/>
    <property type="project" value="TreeGrafter"/>
</dbReference>
<dbReference type="EMBL" id="FMAG01000001">
    <property type="protein sequence ID" value="SCB14076.1"/>
    <property type="molecule type" value="Genomic_DNA"/>
</dbReference>
<keyword evidence="11 13" id="KW-0472">Membrane</keyword>
<keyword evidence="16" id="KW-1185">Reference proteome</keyword>
<evidence type="ECO:0000256" key="13">
    <source>
        <dbReference type="SAM" id="Phobius"/>
    </source>
</evidence>
<evidence type="ECO:0000256" key="4">
    <source>
        <dbReference type="ARBA" id="ARBA00022475"/>
    </source>
</evidence>